<dbReference type="GO" id="GO:0016787">
    <property type="term" value="F:hydrolase activity"/>
    <property type="evidence" value="ECO:0007669"/>
    <property type="project" value="UniProtKB-KW"/>
</dbReference>
<keyword evidence="3 7" id="KW-0347">Helicase</keyword>
<dbReference type="SMART" id="SM00490">
    <property type="entry name" value="HELICc"/>
    <property type="match status" value="1"/>
</dbReference>
<keyword evidence="8" id="KW-1185">Reference proteome</keyword>
<keyword evidence="2" id="KW-0378">Hydrolase</keyword>
<evidence type="ECO:0000256" key="4">
    <source>
        <dbReference type="ARBA" id="ARBA00022840"/>
    </source>
</evidence>
<dbReference type="InterPro" id="IPR027417">
    <property type="entry name" value="P-loop_NTPase"/>
</dbReference>
<dbReference type="Gene3D" id="3.40.50.300">
    <property type="entry name" value="P-loop containing nucleotide triphosphate hydrolases"/>
    <property type="match status" value="2"/>
</dbReference>
<dbReference type="Proteomes" id="UP000031623">
    <property type="component" value="Chromosome"/>
</dbReference>
<reference evidence="7 8" key="1">
    <citation type="journal article" date="2014" name="ISME J.">
        <title>Ecophysiology of Thioploca ingrica as revealed by the complete genome sequence supplemented with proteomic evidence.</title>
        <authorList>
            <person name="Kojima H."/>
            <person name="Ogura Y."/>
            <person name="Yamamoto N."/>
            <person name="Togashi T."/>
            <person name="Mori H."/>
            <person name="Watanabe T."/>
            <person name="Nemoto F."/>
            <person name="Kurokawa K."/>
            <person name="Hayashi T."/>
            <person name="Fukui M."/>
        </authorList>
    </citation>
    <scope>NUCLEOTIDE SEQUENCE [LARGE SCALE GENOMIC DNA]</scope>
</reference>
<dbReference type="InterPro" id="IPR050615">
    <property type="entry name" value="ATP-dep_DNA_Helicase"/>
</dbReference>
<protein>
    <submittedName>
        <fullName evidence="7">DNA repair helicase RAD25</fullName>
    </submittedName>
</protein>
<sequence length="498" mass="57274">MTVPDPDISKQSHYAPFQGETESVPRAYFDGGTLVLDKIDATTAVPTPFRWLQGKWRCRAVDYRLIRPWLDEQNIRNTIPRWQKLALHFQEQWELHAYQLEALNAWLAANRWGSVVLPTGAGKTLLALRAMVETGVSTLIVVPTIDLLHQWYARLENAFEMPIGTWYGLEKQAQPITVTTYPSAWSHAETLGNLFKLLIFDEIHHLPAPSWHEIALMCAAPYRLGLTATYPHQDNLIRSPATQSRKANTSQQLNLLSSPTSLEPVALLNELVGPVVYRKRIDDLTGEQLAEYRTQRIRVNLSAEEQPAYDAAYATYIGYVRESRLRESHGPAWWHEFTRRSAYQVQARRAKVAELKWKEIIYQAQGKLEVLEQLLREHAQQSMLIFTAHNRFAYRISRRYLIPVITHQTKAAERKAILDKFRQRQYRAIVTSRVLNEGIDVPQAKIAVILGGSASDREYVQRLGRVLRKQGNAEAILYEVIVRNTADERIAERRQPRL</sequence>
<evidence type="ECO:0000313" key="8">
    <source>
        <dbReference type="Proteomes" id="UP000031623"/>
    </source>
</evidence>
<accession>A0A090AEA3</accession>
<dbReference type="PROSITE" id="PS51192">
    <property type="entry name" value="HELICASE_ATP_BIND_1"/>
    <property type="match status" value="1"/>
</dbReference>
<dbReference type="KEGG" id="tig:THII_0962"/>
<dbReference type="Pfam" id="PF00271">
    <property type="entry name" value="Helicase_C"/>
    <property type="match status" value="1"/>
</dbReference>
<evidence type="ECO:0000259" key="6">
    <source>
        <dbReference type="PROSITE" id="PS51194"/>
    </source>
</evidence>
<feature type="domain" description="Helicase C-terminal" evidence="6">
    <location>
        <begin position="370"/>
        <end position="498"/>
    </location>
</feature>
<dbReference type="PROSITE" id="PS51194">
    <property type="entry name" value="HELICASE_CTER"/>
    <property type="match status" value="1"/>
</dbReference>
<dbReference type="SUPFAM" id="SSF52540">
    <property type="entry name" value="P-loop containing nucleoside triphosphate hydrolases"/>
    <property type="match status" value="1"/>
</dbReference>
<dbReference type="PANTHER" id="PTHR11274">
    <property type="entry name" value="RAD25/XP-B DNA REPAIR HELICASE"/>
    <property type="match status" value="1"/>
</dbReference>
<evidence type="ECO:0000313" key="7">
    <source>
        <dbReference type="EMBL" id="BAP55259.1"/>
    </source>
</evidence>
<evidence type="ECO:0000256" key="1">
    <source>
        <dbReference type="ARBA" id="ARBA00022741"/>
    </source>
</evidence>
<keyword evidence="4" id="KW-0067">ATP-binding</keyword>
<dbReference type="PANTHER" id="PTHR11274:SF0">
    <property type="entry name" value="GENERAL TRANSCRIPTION AND DNA REPAIR FACTOR IIH HELICASE SUBUNIT XPB"/>
    <property type="match status" value="1"/>
</dbReference>
<organism evidence="7 8">
    <name type="scientific">Thioploca ingrica</name>
    <dbReference type="NCBI Taxonomy" id="40754"/>
    <lineage>
        <taxon>Bacteria</taxon>
        <taxon>Pseudomonadati</taxon>
        <taxon>Pseudomonadota</taxon>
        <taxon>Gammaproteobacteria</taxon>
        <taxon>Thiotrichales</taxon>
        <taxon>Thiotrichaceae</taxon>
        <taxon>Thioploca</taxon>
    </lineage>
</organism>
<evidence type="ECO:0000259" key="5">
    <source>
        <dbReference type="PROSITE" id="PS51192"/>
    </source>
</evidence>
<dbReference type="AlphaFoldDB" id="A0A090AEA3"/>
<dbReference type="InterPro" id="IPR001650">
    <property type="entry name" value="Helicase_C-like"/>
</dbReference>
<dbReference type="HOGENOM" id="CLU_008213_6_0_6"/>
<keyword evidence="1" id="KW-0547">Nucleotide-binding</keyword>
<feature type="domain" description="Helicase ATP-binding" evidence="5">
    <location>
        <begin position="104"/>
        <end position="248"/>
    </location>
</feature>
<dbReference type="InterPro" id="IPR006935">
    <property type="entry name" value="Helicase/UvrB_N"/>
</dbReference>
<dbReference type="STRING" id="40754.THII_0962"/>
<dbReference type="GO" id="GO:0003677">
    <property type="term" value="F:DNA binding"/>
    <property type="evidence" value="ECO:0007669"/>
    <property type="project" value="InterPro"/>
</dbReference>
<dbReference type="EMBL" id="AP014633">
    <property type="protein sequence ID" value="BAP55259.1"/>
    <property type="molecule type" value="Genomic_DNA"/>
</dbReference>
<evidence type="ECO:0000256" key="3">
    <source>
        <dbReference type="ARBA" id="ARBA00022806"/>
    </source>
</evidence>
<dbReference type="InterPro" id="IPR014001">
    <property type="entry name" value="Helicase_ATP-bd"/>
</dbReference>
<dbReference type="Pfam" id="PF04851">
    <property type="entry name" value="ResIII"/>
    <property type="match status" value="1"/>
</dbReference>
<dbReference type="OrthoDB" id="9804086at2"/>
<proteinExistence type="predicted"/>
<name>A0A090AEA3_9GAMM</name>
<dbReference type="SMART" id="SM00487">
    <property type="entry name" value="DEXDc"/>
    <property type="match status" value="1"/>
</dbReference>
<dbReference type="GO" id="GO:0004386">
    <property type="term" value="F:helicase activity"/>
    <property type="evidence" value="ECO:0007669"/>
    <property type="project" value="UniProtKB-KW"/>
</dbReference>
<evidence type="ECO:0000256" key="2">
    <source>
        <dbReference type="ARBA" id="ARBA00022801"/>
    </source>
</evidence>
<dbReference type="GO" id="GO:0005524">
    <property type="term" value="F:ATP binding"/>
    <property type="evidence" value="ECO:0007669"/>
    <property type="project" value="UniProtKB-KW"/>
</dbReference>
<gene>
    <name evidence="7" type="ORF">THII_0962</name>
</gene>
<dbReference type="CDD" id="cd17926">
    <property type="entry name" value="DEXHc_RE"/>
    <property type="match status" value="1"/>
</dbReference>